<evidence type="ECO:0000313" key="2">
    <source>
        <dbReference type="Proteomes" id="UP000076193"/>
    </source>
</evidence>
<dbReference type="Proteomes" id="UP000076193">
    <property type="component" value="Plasmid unnamed1"/>
</dbReference>
<dbReference type="EMBL" id="CP171845">
    <property type="protein sequence ID" value="XKQ43105.1"/>
    <property type="molecule type" value="Genomic_DNA"/>
</dbReference>
<sequence length="52" mass="5394">MTELMRAARLIASGEPLAIDTVEGISASEADPGCQAAISGAKRTIGRHFLPL</sequence>
<geneLocation type="plasmid" evidence="1 2">
    <name>unnamed1</name>
</geneLocation>
<name>A0ACD5FCW0_RHILE</name>
<evidence type="ECO:0000313" key="1">
    <source>
        <dbReference type="EMBL" id="XKQ43105.1"/>
    </source>
</evidence>
<protein>
    <submittedName>
        <fullName evidence="1">Uncharacterized protein</fullName>
    </submittedName>
</protein>
<keyword evidence="1" id="KW-0614">Plasmid</keyword>
<accession>A0ACD5FCW0</accession>
<gene>
    <name evidence="1" type="ORF">A4A59_026265</name>
</gene>
<proteinExistence type="predicted"/>
<reference evidence="1" key="1">
    <citation type="submission" date="2024-10" db="EMBL/GenBank/DDBJ databases">
        <title>Strain of Rhizobium-related bacteria isolated fromm roots of Vavilovia formosa.</title>
        <authorList>
            <person name="Kimeklis A."/>
            <person name="Afonin A."/>
        </authorList>
    </citation>
    <scope>NUCLEOTIDE SEQUENCE</scope>
    <source>
        <strain evidence="1">Vaf12</strain>
    </source>
</reference>
<organism evidence="1 2">
    <name type="scientific">Rhizobium leguminosarum</name>
    <dbReference type="NCBI Taxonomy" id="384"/>
    <lineage>
        <taxon>Bacteria</taxon>
        <taxon>Pseudomonadati</taxon>
        <taxon>Pseudomonadota</taxon>
        <taxon>Alphaproteobacteria</taxon>
        <taxon>Hyphomicrobiales</taxon>
        <taxon>Rhizobiaceae</taxon>
        <taxon>Rhizobium/Agrobacterium group</taxon>
        <taxon>Rhizobium</taxon>
    </lineage>
</organism>